<evidence type="ECO:0000256" key="3">
    <source>
        <dbReference type="ARBA" id="ARBA00022679"/>
    </source>
</evidence>
<dbReference type="Pfam" id="PF22640">
    <property type="entry name" value="ManC_GMP_beta-helix"/>
    <property type="match status" value="1"/>
</dbReference>
<feature type="domain" description="MannoseP isomerase/GMP-like beta-helix" evidence="11">
    <location>
        <begin position="313"/>
        <end position="367"/>
    </location>
</feature>
<evidence type="ECO:0000256" key="2">
    <source>
        <dbReference type="ARBA" id="ARBA00012387"/>
    </source>
</evidence>
<feature type="domain" description="Nucleotidyl transferase" evidence="9">
    <location>
        <begin position="22"/>
        <end position="305"/>
    </location>
</feature>
<dbReference type="FunFam" id="2.60.120.10:FF:000032">
    <property type="entry name" value="Mannose-1-phosphate guanylyltransferase/mannose-6-phosphate isomerase"/>
    <property type="match status" value="1"/>
</dbReference>
<dbReference type="InterPro" id="IPR051161">
    <property type="entry name" value="Mannose-6P_isomerase_type2"/>
</dbReference>
<feature type="domain" description="Mannose-6-phosphate isomerase type II C-terminal" evidence="10">
    <location>
        <begin position="371"/>
        <end position="485"/>
    </location>
</feature>
<dbReference type="CDD" id="cd02213">
    <property type="entry name" value="cupin_PMI_typeII_C"/>
    <property type="match status" value="1"/>
</dbReference>
<keyword evidence="12" id="KW-0413">Isomerase</keyword>
<evidence type="ECO:0000256" key="8">
    <source>
        <dbReference type="RuleBase" id="RU004190"/>
    </source>
</evidence>
<dbReference type="InterPro" id="IPR054566">
    <property type="entry name" value="ManC/GMP-like_b-helix"/>
</dbReference>
<dbReference type="AlphaFoldDB" id="A0A560FSL6"/>
<evidence type="ECO:0000256" key="4">
    <source>
        <dbReference type="ARBA" id="ARBA00022695"/>
    </source>
</evidence>
<dbReference type="GO" id="GO:0005525">
    <property type="term" value="F:GTP binding"/>
    <property type="evidence" value="ECO:0007669"/>
    <property type="project" value="UniProtKB-KW"/>
</dbReference>
<comment type="catalytic activity">
    <reaction evidence="7">
        <text>alpha-D-mannose 1-phosphate + GTP + H(+) = GDP-alpha-D-mannose + diphosphate</text>
        <dbReference type="Rhea" id="RHEA:15229"/>
        <dbReference type="ChEBI" id="CHEBI:15378"/>
        <dbReference type="ChEBI" id="CHEBI:33019"/>
        <dbReference type="ChEBI" id="CHEBI:37565"/>
        <dbReference type="ChEBI" id="CHEBI:57527"/>
        <dbReference type="ChEBI" id="CHEBI:58409"/>
        <dbReference type="EC" id="2.7.7.13"/>
    </reaction>
</comment>
<dbReference type="Pfam" id="PF01050">
    <property type="entry name" value="MannoseP_isomer"/>
    <property type="match status" value="1"/>
</dbReference>
<protein>
    <recommendedName>
        <fullName evidence="2">mannose-1-phosphate guanylyltransferase</fullName>
        <ecNumber evidence="2">2.7.7.13</ecNumber>
    </recommendedName>
</protein>
<keyword evidence="5" id="KW-0547">Nucleotide-binding</keyword>
<dbReference type="EMBL" id="VITN01000001">
    <property type="protein sequence ID" value="TWB24551.1"/>
    <property type="molecule type" value="Genomic_DNA"/>
</dbReference>
<dbReference type="GO" id="GO:0000271">
    <property type="term" value="P:polysaccharide biosynthetic process"/>
    <property type="evidence" value="ECO:0007669"/>
    <property type="project" value="InterPro"/>
</dbReference>
<dbReference type="PANTHER" id="PTHR46390">
    <property type="entry name" value="MANNOSE-1-PHOSPHATE GUANYLYLTRANSFERASE"/>
    <property type="match status" value="1"/>
</dbReference>
<dbReference type="InterPro" id="IPR029044">
    <property type="entry name" value="Nucleotide-diphossugar_trans"/>
</dbReference>
<evidence type="ECO:0000259" key="11">
    <source>
        <dbReference type="Pfam" id="PF22640"/>
    </source>
</evidence>
<accession>A0A560FSL6</accession>
<dbReference type="FunFam" id="3.90.550.10:FF:000046">
    <property type="entry name" value="Mannose-1-phosphate guanylyltransferase (GDP)"/>
    <property type="match status" value="1"/>
</dbReference>
<dbReference type="GO" id="GO:0016853">
    <property type="term" value="F:isomerase activity"/>
    <property type="evidence" value="ECO:0007669"/>
    <property type="project" value="UniProtKB-KW"/>
</dbReference>
<dbReference type="GO" id="GO:0004475">
    <property type="term" value="F:mannose-1-phosphate guanylyltransferase (GTP) activity"/>
    <property type="evidence" value="ECO:0007669"/>
    <property type="project" value="UniProtKB-EC"/>
</dbReference>
<dbReference type="Gene3D" id="2.60.120.10">
    <property type="entry name" value="Jelly Rolls"/>
    <property type="match status" value="1"/>
</dbReference>
<evidence type="ECO:0000256" key="7">
    <source>
        <dbReference type="ARBA" id="ARBA00047343"/>
    </source>
</evidence>
<dbReference type="EC" id="2.7.7.13" evidence="2"/>
<evidence type="ECO:0000259" key="9">
    <source>
        <dbReference type="Pfam" id="PF00483"/>
    </source>
</evidence>
<evidence type="ECO:0000259" key="10">
    <source>
        <dbReference type="Pfam" id="PF01050"/>
    </source>
</evidence>
<dbReference type="InterPro" id="IPR006375">
    <property type="entry name" value="Man1P_GuaTrfase/Man6P_Isoase"/>
</dbReference>
<dbReference type="InterPro" id="IPR005835">
    <property type="entry name" value="NTP_transferase_dom"/>
</dbReference>
<dbReference type="SUPFAM" id="SSF51182">
    <property type="entry name" value="RmlC-like cupins"/>
    <property type="match status" value="1"/>
</dbReference>
<dbReference type="SUPFAM" id="SSF53448">
    <property type="entry name" value="Nucleotide-diphospho-sugar transferases"/>
    <property type="match status" value="1"/>
</dbReference>
<dbReference type="InterPro" id="IPR001538">
    <property type="entry name" value="Man6P_isomerase-2_C"/>
</dbReference>
<evidence type="ECO:0000256" key="6">
    <source>
        <dbReference type="ARBA" id="ARBA00023134"/>
    </source>
</evidence>
<organism evidence="12 13">
    <name type="scientific">Nitrospirillum amazonense</name>
    <dbReference type="NCBI Taxonomy" id="28077"/>
    <lineage>
        <taxon>Bacteria</taxon>
        <taxon>Pseudomonadati</taxon>
        <taxon>Pseudomonadota</taxon>
        <taxon>Alphaproteobacteria</taxon>
        <taxon>Rhodospirillales</taxon>
        <taxon>Azospirillaceae</taxon>
        <taxon>Nitrospirillum</taxon>
    </lineage>
</organism>
<name>A0A560FSL6_9PROT</name>
<evidence type="ECO:0000256" key="1">
    <source>
        <dbReference type="ARBA" id="ARBA00006115"/>
    </source>
</evidence>
<evidence type="ECO:0000313" key="13">
    <source>
        <dbReference type="Proteomes" id="UP000319859"/>
    </source>
</evidence>
<dbReference type="GO" id="GO:0009298">
    <property type="term" value="P:GDP-mannose biosynthetic process"/>
    <property type="evidence" value="ECO:0007669"/>
    <property type="project" value="TreeGrafter"/>
</dbReference>
<comment type="similarity">
    <text evidence="1 8">Belongs to the mannose-6-phosphate isomerase type 2 family.</text>
</comment>
<keyword evidence="3 12" id="KW-0808">Transferase</keyword>
<reference evidence="12 13" key="1">
    <citation type="submission" date="2019-06" db="EMBL/GenBank/DDBJ databases">
        <title>Genomic Encyclopedia of Type Strains, Phase IV (KMG-V): Genome sequencing to study the core and pangenomes of soil and plant-associated prokaryotes.</title>
        <authorList>
            <person name="Whitman W."/>
        </authorList>
    </citation>
    <scope>NUCLEOTIDE SEQUENCE [LARGE SCALE GENOMIC DNA]</scope>
    <source>
        <strain evidence="12 13">BR 11880</strain>
    </source>
</reference>
<keyword evidence="6" id="KW-0342">GTP-binding</keyword>
<comment type="caution">
    <text evidence="12">The sequence shown here is derived from an EMBL/GenBank/DDBJ whole genome shotgun (WGS) entry which is preliminary data.</text>
</comment>
<dbReference type="Gene3D" id="3.90.550.10">
    <property type="entry name" value="Spore Coat Polysaccharide Biosynthesis Protein SpsA, Chain A"/>
    <property type="match status" value="1"/>
</dbReference>
<sequence>MTNTDEPLLSMGGYASSLKIQPVLLSGGVGSRLWPMSRERYPKQLQPIHGDRSLIQDTAVRVSDPEVFHGPLIICNEDHRFIIAEQFREVGIPPSAIILEPMGRNTTPAAAVAALVAVAQDPDAVLLLLPADHAILDRDAFREAIDAAHALARQGYLVTFGIKPQHPETGYGYIRRGQHLAGVAGAYAVAAFTEKPDQALAEQFLADGDHYWNSGMFMMPAGLLIAELERHTPETLAAVRAALDQAKRDDDFLRLSAEAFGQAPNISIDYGVMEKTDKAAMVVADIGWTDIGSWSALWDISDKDANGNAAVGTVMHVDSRGTYVRCEDGRIAAVVGVDNVILVTTDDAVLLVHRDRAQDVKHVVDGLKREKRTEYLEHRKVHRPWGSTQGLLHGHRYAVKRLSVKPGGKLSLQKHYHRAEHWVVVSGTALVTRDGEQILVRENESIHLPLGCVHRLENPGRVPLELIEVQSGAYLGEDDIVRLEDSYGRL</sequence>
<dbReference type="InterPro" id="IPR049577">
    <property type="entry name" value="GMPP_N"/>
</dbReference>
<evidence type="ECO:0000313" key="12">
    <source>
        <dbReference type="EMBL" id="TWB24551.1"/>
    </source>
</evidence>
<dbReference type="Proteomes" id="UP000319859">
    <property type="component" value="Unassembled WGS sequence"/>
</dbReference>
<dbReference type="InterPro" id="IPR014710">
    <property type="entry name" value="RmlC-like_jellyroll"/>
</dbReference>
<dbReference type="NCBIfam" id="TIGR01479">
    <property type="entry name" value="GMP_PMI"/>
    <property type="match status" value="1"/>
</dbReference>
<gene>
    <name evidence="12" type="ORF">FBZ89_101177</name>
</gene>
<dbReference type="InterPro" id="IPR011051">
    <property type="entry name" value="RmlC_Cupin_sf"/>
</dbReference>
<dbReference type="PANTHER" id="PTHR46390:SF1">
    <property type="entry name" value="MANNOSE-1-PHOSPHATE GUANYLYLTRANSFERASE"/>
    <property type="match status" value="1"/>
</dbReference>
<dbReference type="CDD" id="cd02509">
    <property type="entry name" value="GDP-M1P_Guanylyltransferase"/>
    <property type="match status" value="1"/>
</dbReference>
<keyword evidence="4 12" id="KW-0548">Nucleotidyltransferase</keyword>
<dbReference type="Pfam" id="PF00483">
    <property type="entry name" value="NTP_transferase"/>
    <property type="match status" value="1"/>
</dbReference>
<evidence type="ECO:0000256" key="5">
    <source>
        <dbReference type="ARBA" id="ARBA00022741"/>
    </source>
</evidence>
<proteinExistence type="inferred from homology"/>